<keyword evidence="3" id="KW-0808">Transferase</keyword>
<feature type="region of interest" description="Disordered" evidence="1">
    <location>
        <begin position="1"/>
        <end position="20"/>
    </location>
</feature>
<dbReference type="Pfam" id="PF13579">
    <property type="entry name" value="Glyco_trans_4_4"/>
    <property type="match status" value="1"/>
</dbReference>
<dbReference type="InterPro" id="IPR050194">
    <property type="entry name" value="Glycosyltransferase_grp1"/>
</dbReference>
<dbReference type="GO" id="GO:0016758">
    <property type="term" value="F:hexosyltransferase activity"/>
    <property type="evidence" value="ECO:0007669"/>
    <property type="project" value="TreeGrafter"/>
</dbReference>
<dbReference type="OrthoDB" id="9764577at2"/>
<dbReference type="Gene3D" id="3.40.50.2000">
    <property type="entry name" value="Glycogen Phosphorylase B"/>
    <property type="match status" value="2"/>
</dbReference>
<evidence type="ECO:0000313" key="4">
    <source>
        <dbReference type="Proteomes" id="UP000324973"/>
    </source>
</evidence>
<feature type="compositionally biased region" description="Polar residues" evidence="1">
    <location>
        <begin position="1"/>
        <end position="10"/>
    </location>
</feature>
<evidence type="ECO:0000313" key="3">
    <source>
        <dbReference type="EMBL" id="TYT27129.1"/>
    </source>
</evidence>
<comment type="caution">
    <text evidence="3">The sequence shown here is derived from an EMBL/GenBank/DDBJ whole genome shotgun (WGS) entry which is preliminary data.</text>
</comment>
<dbReference type="CDD" id="cd03794">
    <property type="entry name" value="GT4_WbuB-like"/>
    <property type="match status" value="1"/>
</dbReference>
<dbReference type="RefSeq" id="WP_149103683.1">
    <property type="nucleotide sequence ID" value="NZ_VTFT01000001.1"/>
</dbReference>
<reference evidence="3 4" key="1">
    <citation type="submission" date="2019-08" db="EMBL/GenBank/DDBJ databases">
        <title>Luteimonas viscosus sp. nov., isolated from soil of a sunflower field.</title>
        <authorList>
            <person name="Jianli Z."/>
            <person name="Ying Z."/>
        </authorList>
    </citation>
    <scope>NUCLEOTIDE SEQUENCE [LARGE SCALE GENOMIC DNA]</scope>
    <source>
        <strain evidence="3 4">XBU10</strain>
    </source>
</reference>
<proteinExistence type="predicted"/>
<dbReference type="EMBL" id="VTFT01000001">
    <property type="protein sequence ID" value="TYT27129.1"/>
    <property type="molecule type" value="Genomic_DNA"/>
</dbReference>
<dbReference type="AlphaFoldDB" id="A0A5D4XRD4"/>
<dbReference type="InterPro" id="IPR028098">
    <property type="entry name" value="Glyco_trans_4-like_N"/>
</dbReference>
<protein>
    <submittedName>
        <fullName evidence="3">Glycosyltransferase</fullName>
    </submittedName>
</protein>
<gene>
    <name evidence="3" type="ORF">FZO89_13155</name>
</gene>
<organism evidence="3 4">
    <name type="scientific">Luteimonas viscosa</name>
    <dbReference type="NCBI Taxonomy" id="1132694"/>
    <lineage>
        <taxon>Bacteria</taxon>
        <taxon>Pseudomonadati</taxon>
        <taxon>Pseudomonadota</taxon>
        <taxon>Gammaproteobacteria</taxon>
        <taxon>Lysobacterales</taxon>
        <taxon>Lysobacteraceae</taxon>
        <taxon>Luteimonas</taxon>
    </lineage>
</organism>
<evidence type="ECO:0000256" key="1">
    <source>
        <dbReference type="SAM" id="MobiDB-lite"/>
    </source>
</evidence>
<accession>A0A5D4XRD4</accession>
<name>A0A5D4XRD4_9GAMM</name>
<dbReference type="PANTHER" id="PTHR45947">
    <property type="entry name" value="SULFOQUINOVOSYL TRANSFERASE SQD2"/>
    <property type="match status" value="1"/>
</dbReference>
<sequence length="1039" mass="112722">MNTTANSQGEPTADMARRREFSVEPGRRYRLRIDATDEPARVSPRGLIGKVEFFDAHGQPIAGLPEGSVQTDRHGAVAYLPTHAAGEAGEQLSGNIVMAPAGAARLRVQVRNWKCSADVVIHAPVELIEQHDQELARYEFPLSAHLPHVLELALRSIVRHARAAILAFQYLDADGNTIEGPYEDCISSPRFGPFRYLRGTVDGELDRIPVLPPPGAARVRFVVHHWKVGLADLSLLGVPRLATDIPDGLDAKEWTLLPSREWSEPYPLPATGEGLVHLAADCIGIERHPGASPSLLVDFIDDTGRPVTGLGVVQNVDPSIVIDAASRPGRRGGFFHRPAGTVAARLKVASGDAWTLLGRGPLEMLHVPVDRLPGPSLVSLGGGESHVERRAASSLWKSRIEFDGFAMDADAGDVTVELTLLDAAGKHLNPKGILLQSNHATVTTIGNVLRIAPHARASGTGGVVRFATSVTILPPRGTAVLATALRNERAQGLAFALDVAAYDKLESERVVPESIADILAMDERSPAKIAQLAESYLQRHGQEPRVLSHLIDACRRIGESGRMETAARRALALKGQGLGRLHTKARHALALLRELDPHWLPTAGLGAPVANRPGQASQLRVAHLFKTTVPVENTGGAIRCLNIVNFQRRIGMRPLVVTPLGYPDAGGTGAPWEQETIDGVPYFRLNGIGRQGLRSVTSTTQLEFTAMLTARLLGEQGVDIVQASSGYRGYEQALVGLAVSRALGVPFVYEVRSYHEHTWRGMTDWLLEAEHTKRRIAQENRCMREADAVVTICETMKQGLVERGISADKVFVVPNSVDLEKFQVAPPDGALQAQLGLGDDIVAGYISNVSEREGHHVLLRAVAQARASGIGMKCLIVGAGPQLESLRTLAAQLGIVEHVVFTGEVAHEQVPAYYALIDIFVVPRVGDFASDFVTPMKPFEAMAMRRPLVVSDRPALQEIVGVDGQRGLVFRAGDHLDLAARLLELAHSPSRREALAEQGWRWIESERSWDRTIRIYDQVYSHAKHAAMARFATDLTSSS</sequence>
<feature type="domain" description="Glycosyltransferase subfamily 4-like N-terminal" evidence="2">
    <location>
        <begin position="635"/>
        <end position="815"/>
    </location>
</feature>
<keyword evidence="4" id="KW-1185">Reference proteome</keyword>
<dbReference type="PANTHER" id="PTHR45947:SF3">
    <property type="entry name" value="SULFOQUINOVOSYL TRANSFERASE SQD2"/>
    <property type="match status" value="1"/>
</dbReference>
<dbReference type="SUPFAM" id="SSF53756">
    <property type="entry name" value="UDP-Glycosyltransferase/glycogen phosphorylase"/>
    <property type="match status" value="1"/>
</dbReference>
<dbReference type="Proteomes" id="UP000324973">
    <property type="component" value="Unassembled WGS sequence"/>
</dbReference>
<dbReference type="Pfam" id="PF13692">
    <property type="entry name" value="Glyco_trans_1_4"/>
    <property type="match status" value="1"/>
</dbReference>
<evidence type="ECO:0000259" key="2">
    <source>
        <dbReference type="Pfam" id="PF13579"/>
    </source>
</evidence>